<comment type="caution">
    <text evidence="4">The sequence shown here is derived from an EMBL/GenBank/DDBJ whole genome shotgun (WGS) entry which is preliminary data.</text>
</comment>
<dbReference type="Proteomes" id="UP000233398">
    <property type="component" value="Unassembled WGS sequence"/>
</dbReference>
<evidence type="ECO:0000313" key="5">
    <source>
        <dbReference type="Proteomes" id="UP000233398"/>
    </source>
</evidence>
<dbReference type="SUPFAM" id="SSF54631">
    <property type="entry name" value="CBS-domain pair"/>
    <property type="match status" value="1"/>
</dbReference>
<gene>
    <name evidence="4" type="ORF">CWD77_09730</name>
</gene>
<dbReference type="InterPro" id="IPR046342">
    <property type="entry name" value="CBS_dom_sf"/>
</dbReference>
<dbReference type="Gene3D" id="3.10.580.10">
    <property type="entry name" value="CBS-domain"/>
    <property type="match status" value="1"/>
</dbReference>
<dbReference type="Pfam" id="PF00571">
    <property type="entry name" value="CBS"/>
    <property type="match status" value="2"/>
</dbReference>
<evidence type="ECO:0000256" key="1">
    <source>
        <dbReference type="ARBA" id="ARBA00023122"/>
    </source>
</evidence>
<reference evidence="4 5" key="1">
    <citation type="submission" date="2017-11" db="EMBL/GenBank/DDBJ databases">
        <title>Rhodohalobacter 15182 sp. nov., isolated from a salt lake.</title>
        <authorList>
            <person name="Han S."/>
        </authorList>
    </citation>
    <scope>NUCLEOTIDE SEQUENCE [LARGE SCALE GENOMIC DNA]</scope>
    <source>
        <strain evidence="4 5">15182</strain>
    </source>
</reference>
<dbReference type="PANTHER" id="PTHR43080:SF2">
    <property type="entry name" value="CBS DOMAIN-CONTAINING PROTEIN"/>
    <property type="match status" value="1"/>
</dbReference>
<keyword evidence="1 2" id="KW-0129">CBS domain</keyword>
<sequence length="240" mass="26881">MTALKASWLKFNRLNPNNVIAKELLNTEFVPLAPDSKLSAALAKMDAWQTTRIPVKDPVTGKLAGMISFEDIADKADESAEISSVEFHNSIYVYSDQHLFEVARKMLEFEVRLLPVVDGSGVYLGIIEKKDVLEAFSRMLNITTTGSVITVEVTKEDFTISELVHLIEVEGAKILGLTVDQPRVEDQMIRISIKISHIDTSAVVSSLQRHGYHTTTENRNDLFQTDISSRADELLRYLDV</sequence>
<dbReference type="EMBL" id="PISP01000002">
    <property type="protein sequence ID" value="PKD43826.1"/>
    <property type="molecule type" value="Genomic_DNA"/>
</dbReference>
<dbReference type="PROSITE" id="PS51371">
    <property type="entry name" value="CBS"/>
    <property type="match status" value="1"/>
</dbReference>
<evidence type="ECO:0000256" key="2">
    <source>
        <dbReference type="PROSITE-ProRule" id="PRU00703"/>
    </source>
</evidence>
<organism evidence="4 5">
    <name type="scientific">Rhodohalobacter barkolensis</name>
    <dbReference type="NCBI Taxonomy" id="2053187"/>
    <lineage>
        <taxon>Bacteria</taxon>
        <taxon>Pseudomonadati</taxon>
        <taxon>Balneolota</taxon>
        <taxon>Balneolia</taxon>
        <taxon>Balneolales</taxon>
        <taxon>Balneolaceae</taxon>
        <taxon>Rhodohalobacter</taxon>
    </lineage>
</organism>
<feature type="domain" description="CBS" evidence="3">
    <location>
        <begin position="82"/>
        <end position="142"/>
    </location>
</feature>
<dbReference type="AlphaFoldDB" id="A0A2N0VHZ8"/>
<evidence type="ECO:0000313" key="4">
    <source>
        <dbReference type="EMBL" id="PKD43826.1"/>
    </source>
</evidence>
<dbReference type="InterPro" id="IPR051257">
    <property type="entry name" value="Diverse_CBS-Domain"/>
</dbReference>
<proteinExistence type="predicted"/>
<keyword evidence="5" id="KW-1185">Reference proteome</keyword>
<dbReference type="SMART" id="SM00116">
    <property type="entry name" value="CBS"/>
    <property type="match status" value="2"/>
</dbReference>
<protein>
    <submittedName>
        <fullName evidence="4">CBS domain-containing protein</fullName>
    </submittedName>
</protein>
<accession>A0A2N0VHZ8</accession>
<evidence type="ECO:0000259" key="3">
    <source>
        <dbReference type="PROSITE" id="PS51371"/>
    </source>
</evidence>
<name>A0A2N0VHZ8_9BACT</name>
<dbReference type="InterPro" id="IPR000644">
    <property type="entry name" value="CBS_dom"/>
</dbReference>
<dbReference type="PANTHER" id="PTHR43080">
    <property type="entry name" value="CBS DOMAIN-CONTAINING PROTEIN CBSX3, MITOCHONDRIAL"/>
    <property type="match status" value="1"/>
</dbReference>